<dbReference type="OrthoDB" id="6137736at2759"/>
<dbReference type="Proteomes" id="UP000663852">
    <property type="component" value="Unassembled WGS sequence"/>
</dbReference>
<sequence>MFLRNVHTIYAGASYLSLSFPQSVTQCLLVLKVSDDLGQIELRALIRYCWKRLLSTRAAAKEICDTEGEGTVHYTTGSRWYKRFGSGNLSVKDLRAALDDEPSSNSGELASIPGASSASTRVEFCHEWLEAYCDFGRKMGLLGQAQPAEAVGFESGFFRKEGDDLRLAELWGSASL</sequence>
<dbReference type="AlphaFoldDB" id="A0A813P9D3"/>
<feature type="domain" description="Mos1 transposase HTH" evidence="1">
    <location>
        <begin position="40"/>
        <end position="88"/>
    </location>
</feature>
<keyword evidence="4" id="KW-1185">Reference proteome</keyword>
<evidence type="ECO:0000313" key="4">
    <source>
        <dbReference type="Proteomes" id="UP000663828"/>
    </source>
</evidence>
<organism evidence="2 4">
    <name type="scientific">Adineta ricciae</name>
    <name type="common">Rotifer</name>
    <dbReference type="NCBI Taxonomy" id="249248"/>
    <lineage>
        <taxon>Eukaryota</taxon>
        <taxon>Metazoa</taxon>
        <taxon>Spiralia</taxon>
        <taxon>Gnathifera</taxon>
        <taxon>Rotifera</taxon>
        <taxon>Eurotatoria</taxon>
        <taxon>Bdelloidea</taxon>
        <taxon>Adinetida</taxon>
        <taxon>Adinetidae</taxon>
        <taxon>Adineta</taxon>
    </lineage>
</organism>
<gene>
    <name evidence="3" type="ORF">EDS130_LOCUS27293</name>
    <name evidence="2" type="ORF">XAT740_LOCUS136</name>
</gene>
<proteinExistence type="predicted"/>
<dbReference type="Gene3D" id="1.10.10.1450">
    <property type="match status" value="1"/>
</dbReference>
<comment type="caution">
    <text evidence="2">The sequence shown here is derived from an EMBL/GenBank/DDBJ whole genome shotgun (WGS) entry which is preliminary data.</text>
</comment>
<evidence type="ECO:0000259" key="1">
    <source>
        <dbReference type="Pfam" id="PF17906"/>
    </source>
</evidence>
<dbReference type="InterPro" id="IPR041426">
    <property type="entry name" value="Mos1_HTH"/>
</dbReference>
<evidence type="ECO:0000313" key="2">
    <source>
        <dbReference type="EMBL" id="CAF0745491.1"/>
    </source>
</evidence>
<dbReference type="EMBL" id="CAJNOJ010000171">
    <property type="protein sequence ID" value="CAF1237890.1"/>
    <property type="molecule type" value="Genomic_DNA"/>
</dbReference>
<dbReference type="Proteomes" id="UP000663828">
    <property type="component" value="Unassembled WGS sequence"/>
</dbReference>
<dbReference type="EMBL" id="CAJNOR010000003">
    <property type="protein sequence ID" value="CAF0745491.1"/>
    <property type="molecule type" value="Genomic_DNA"/>
</dbReference>
<accession>A0A813P9D3</accession>
<evidence type="ECO:0000313" key="3">
    <source>
        <dbReference type="EMBL" id="CAF1237890.1"/>
    </source>
</evidence>
<reference evidence="2" key="1">
    <citation type="submission" date="2021-02" db="EMBL/GenBank/DDBJ databases">
        <authorList>
            <person name="Nowell W R."/>
        </authorList>
    </citation>
    <scope>NUCLEOTIDE SEQUENCE</scope>
</reference>
<protein>
    <recommendedName>
        <fullName evidence="1">Mos1 transposase HTH domain-containing protein</fullName>
    </recommendedName>
</protein>
<dbReference type="Pfam" id="PF17906">
    <property type="entry name" value="HTH_48"/>
    <property type="match status" value="1"/>
</dbReference>
<name>A0A813P9D3_ADIRI</name>